<keyword evidence="1" id="KW-0732">Signal</keyword>
<feature type="signal peptide" evidence="1">
    <location>
        <begin position="1"/>
        <end position="25"/>
    </location>
</feature>
<feature type="chain" id="PRO_5010996307" description="SMP-30/Gluconolaconase/LRE-like region-containing protein" evidence="1">
    <location>
        <begin position="26"/>
        <end position="361"/>
    </location>
</feature>
<keyword evidence="3" id="KW-1185">Reference proteome</keyword>
<dbReference type="Proteomes" id="UP000194474">
    <property type="component" value="Unassembled WGS sequence"/>
</dbReference>
<reference evidence="3" key="1">
    <citation type="submission" date="2017-04" db="EMBL/GenBank/DDBJ databases">
        <authorList>
            <person name="Varghese N."/>
            <person name="Submissions S."/>
        </authorList>
    </citation>
    <scope>NUCLEOTIDE SEQUENCE [LARGE SCALE GENOMIC DNA]</scope>
</reference>
<dbReference type="EMBL" id="FXWK01000002">
    <property type="protein sequence ID" value="SMQ86046.1"/>
    <property type="molecule type" value="Genomic_DNA"/>
</dbReference>
<organism evidence="2 3">
    <name type="scientific">Devosia lucknowensis</name>
    <dbReference type="NCBI Taxonomy" id="1096929"/>
    <lineage>
        <taxon>Bacteria</taxon>
        <taxon>Pseudomonadati</taxon>
        <taxon>Pseudomonadota</taxon>
        <taxon>Alphaproteobacteria</taxon>
        <taxon>Hyphomicrobiales</taxon>
        <taxon>Devosiaceae</taxon>
        <taxon>Devosia</taxon>
    </lineage>
</organism>
<protein>
    <recommendedName>
        <fullName evidence="4">SMP-30/Gluconolaconase/LRE-like region-containing protein</fullName>
    </recommendedName>
</protein>
<dbReference type="RefSeq" id="WP_086471663.1">
    <property type="nucleotide sequence ID" value="NZ_FXWK01000002.1"/>
</dbReference>
<gene>
    <name evidence="2" type="ORF">SAMN06295905_3342</name>
</gene>
<name>A0A1Y6G7G7_9HYPH</name>
<dbReference type="InterPro" id="IPR011042">
    <property type="entry name" value="6-blade_b-propeller_TolB-like"/>
</dbReference>
<dbReference type="SUPFAM" id="SSF63829">
    <property type="entry name" value="Calcium-dependent phosphotriesterase"/>
    <property type="match status" value="1"/>
</dbReference>
<dbReference type="OrthoDB" id="1158171at2"/>
<proteinExistence type="predicted"/>
<accession>A0A1Y6G7G7</accession>
<evidence type="ECO:0000313" key="2">
    <source>
        <dbReference type="EMBL" id="SMQ86046.1"/>
    </source>
</evidence>
<dbReference type="Gene3D" id="2.120.10.30">
    <property type="entry name" value="TolB, C-terminal domain"/>
    <property type="match status" value="1"/>
</dbReference>
<evidence type="ECO:0008006" key="4">
    <source>
        <dbReference type="Google" id="ProtNLM"/>
    </source>
</evidence>
<sequence>MNKTVARFVGVQAVTMLPLMMASTAAGTAGALAQEAVCDTASPSVICEFVSAEDLVHVPDTKWVLVSSYSTAGRPGEGLMLVDSTTRESQVVEWTTADAAGPEGCPGPLEQAELSPHGIAIGPGEGDALKAYAVNHGRRTIEMFDVTTGGEVPQFAWSGCVVLPASVNPNAVAPLPDGRLAVSSFLVNGDDAATEKFFAQENTGFIALWDPASGWSEMAGSEASGNNGVAVSPDGKYLFFAAWSGMEVVRLTIDAIPYERESIPVDFLADNMHVGRDGQLLLAGQFSDLDGGFSCIAGPDSPWVCPLDTKAVSIDPTTLEVTELFTLAGSPEFGAGTTVLDLDDEYWVGTFRGNAIARVAR</sequence>
<evidence type="ECO:0000256" key="1">
    <source>
        <dbReference type="SAM" id="SignalP"/>
    </source>
</evidence>
<dbReference type="AlphaFoldDB" id="A0A1Y6G7G7"/>
<evidence type="ECO:0000313" key="3">
    <source>
        <dbReference type="Proteomes" id="UP000194474"/>
    </source>
</evidence>